<dbReference type="AlphaFoldDB" id="B9SBI3"/>
<gene>
    <name evidence="1" type="ORF">RCOM_0718440</name>
</gene>
<proteinExistence type="predicted"/>
<dbReference type="EMBL" id="EQ973914">
    <property type="protein sequence ID" value="EEF39068.1"/>
    <property type="molecule type" value="Genomic_DNA"/>
</dbReference>
<evidence type="ECO:0000313" key="2">
    <source>
        <dbReference type="Proteomes" id="UP000008311"/>
    </source>
</evidence>
<name>B9SBI3_RICCO</name>
<keyword evidence="2" id="KW-1185">Reference proteome</keyword>
<sequence>MEVEQNGKTQRFRFRNLTTWKESDKRAVTGFGSKYWGLEIEKGGSEGKKEENWPRESAKGQNWKNKRVVQCCRVF</sequence>
<organism evidence="1 2">
    <name type="scientific">Ricinus communis</name>
    <name type="common">Castor bean</name>
    <dbReference type="NCBI Taxonomy" id="3988"/>
    <lineage>
        <taxon>Eukaryota</taxon>
        <taxon>Viridiplantae</taxon>
        <taxon>Streptophyta</taxon>
        <taxon>Embryophyta</taxon>
        <taxon>Tracheophyta</taxon>
        <taxon>Spermatophyta</taxon>
        <taxon>Magnoliopsida</taxon>
        <taxon>eudicotyledons</taxon>
        <taxon>Gunneridae</taxon>
        <taxon>Pentapetalae</taxon>
        <taxon>rosids</taxon>
        <taxon>fabids</taxon>
        <taxon>Malpighiales</taxon>
        <taxon>Euphorbiaceae</taxon>
        <taxon>Acalyphoideae</taxon>
        <taxon>Acalypheae</taxon>
        <taxon>Ricinus</taxon>
    </lineage>
</organism>
<evidence type="ECO:0000313" key="1">
    <source>
        <dbReference type="EMBL" id="EEF39068.1"/>
    </source>
</evidence>
<protein>
    <submittedName>
        <fullName evidence="1">Uncharacterized protein</fullName>
    </submittedName>
</protein>
<dbReference type="Proteomes" id="UP000008311">
    <property type="component" value="Unassembled WGS sequence"/>
</dbReference>
<dbReference type="InParanoid" id="B9SBI3"/>
<reference evidence="2" key="1">
    <citation type="journal article" date="2010" name="Nat. Biotechnol.">
        <title>Draft genome sequence of the oilseed species Ricinus communis.</title>
        <authorList>
            <person name="Chan A.P."/>
            <person name="Crabtree J."/>
            <person name="Zhao Q."/>
            <person name="Lorenzi H."/>
            <person name="Orvis J."/>
            <person name="Puiu D."/>
            <person name="Melake-Berhan A."/>
            <person name="Jones K.M."/>
            <person name="Redman J."/>
            <person name="Chen G."/>
            <person name="Cahoon E.B."/>
            <person name="Gedil M."/>
            <person name="Stanke M."/>
            <person name="Haas B.J."/>
            <person name="Wortman J.R."/>
            <person name="Fraser-Liggett C.M."/>
            <person name="Ravel J."/>
            <person name="Rabinowicz P.D."/>
        </authorList>
    </citation>
    <scope>NUCLEOTIDE SEQUENCE [LARGE SCALE GENOMIC DNA]</scope>
    <source>
        <strain evidence="2">cv. Hale</strain>
    </source>
</reference>
<accession>B9SBI3</accession>